<dbReference type="PANTHER" id="PTHR35833:SF1">
    <property type="entry name" value="GALACTOSE-BINDING DOMAIN-CONTAINING PROTEIN"/>
    <property type="match status" value="1"/>
</dbReference>
<reference evidence="2" key="4">
    <citation type="submission" date="2019-03" db="UniProtKB">
        <authorList>
            <consortium name="EnsemblPlants"/>
        </authorList>
    </citation>
    <scope>IDENTIFICATION</scope>
</reference>
<keyword evidence="3" id="KW-1185">Reference proteome</keyword>
<dbReference type="SUPFAM" id="SSF49785">
    <property type="entry name" value="Galactose-binding domain-like"/>
    <property type="match status" value="1"/>
</dbReference>
<dbReference type="Proteomes" id="UP000015105">
    <property type="component" value="Chromosome 1D"/>
</dbReference>
<reference evidence="2" key="5">
    <citation type="journal article" date="2021" name="G3 (Bethesda)">
        <title>Aegilops tauschii genome assembly Aet v5.0 features greater sequence contiguity and improved annotation.</title>
        <authorList>
            <person name="Wang L."/>
            <person name="Zhu T."/>
            <person name="Rodriguez J.C."/>
            <person name="Deal K.R."/>
            <person name="Dubcovsky J."/>
            <person name="McGuire P.E."/>
            <person name="Lux T."/>
            <person name="Spannagl M."/>
            <person name="Mayer K.F.X."/>
            <person name="Baldrich P."/>
            <person name="Meyers B.C."/>
            <person name="Huo N."/>
            <person name="Gu Y.Q."/>
            <person name="Zhou H."/>
            <person name="Devos K.M."/>
            <person name="Bennetzen J.L."/>
            <person name="Unver T."/>
            <person name="Budak H."/>
            <person name="Gulick P.J."/>
            <person name="Galiba G."/>
            <person name="Kalapos B."/>
            <person name="Nelson D.R."/>
            <person name="Li P."/>
            <person name="You F.M."/>
            <person name="Luo M.C."/>
            <person name="Dvorak J."/>
        </authorList>
    </citation>
    <scope>NUCLEOTIDE SEQUENCE [LARGE SCALE GENOMIC DNA]</scope>
    <source>
        <strain evidence="2">cv. AL8/78</strain>
    </source>
</reference>
<dbReference type="InterPro" id="IPR002706">
    <property type="entry name" value="Xrcc1_N"/>
</dbReference>
<dbReference type="Pfam" id="PF01834">
    <property type="entry name" value="XRCC1_N"/>
    <property type="match status" value="1"/>
</dbReference>
<feature type="domain" description="DNA-repair protein Xrcc1 N-terminal" evidence="1">
    <location>
        <begin position="12"/>
        <end position="65"/>
    </location>
</feature>
<reference evidence="2" key="3">
    <citation type="journal article" date="2017" name="Nature">
        <title>Genome sequence of the progenitor of the wheat D genome Aegilops tauschii.</title>
        <authorList>
            <person name="Luo M.C."/>
            <person name="Gu Y.Q."/>
            <person name="Puiu D."/>
            <person name="Wang H."/>
            <person name="Twardziok S.O."/>
            <person name="Deal K.R."/>
            <person name="Huo N."/>
            <person name="Zhu T."/>
            <person name="Wang L."/>
            <person name="Wang Y."/>
            <person name="McGuire P.E."/>
            <person name="Liu S."/>
            <person name="Long H."/>
            <person name="Ramasamy R.K."/>
            <person name="Rodriguez J.C."/>
            <person name="Van S.L."/>
            <person name="Yuan L."/>
            <person name="Wang Z."/>
            <person name="Xia Z."/>
            <person name="Xiao L."/>
            <person name="Anderson O.D."/>
            <person name="Ouyang S."/>
            <person name="Liang Y."/>
            <person name="Zimin A.V."/>
            <person name="Pertea G."/>
            <person name="Qi P."/>
            <person name="Bennetzen J.L."/>
            <person name="Dai X."/>
            <person name="Dawson M.W."/>
            <person name="Muller H.G."/>
            <person name="Kugler K."/>
            <person name="Rivarola-Duarte L."/>
            <person name="Spannagl M."/>
            <person name="Mayer K.F.X."/>
            <person name="Lu F.H."/>
            <person name="Bevan M.W."/>
            <person name="Leroy P."/>
            <person name="Li P."/>
            <person name="You F.M."/>
            <person name="Sun Q."/>
            <person name="Liu Z."/>
            <person name="Lyons E."/>
            <person name="Wicker T."/>
            <person name="Salzberg S.L."/>
            <person name="Devos K.M."/>
            <person name="Dvorak J."/>
        </authorList>
    </citation>
    <scope>NUCLEOTIDE SEQUENCE [LARGE SCALE GENOMIC DNA]</scope>
    <source>
        <strain evidence="2">cv. AL8/78</strain>
    </source>
</reference>
<accession>A0A452YRM9</accession>
<sequence>WSDGGVALGFRVKACSRESSGQKAANVLEPDLRSHWSTATNTKEWILLELNEPCLVSHIRIYNKSVLEWEVTGGLRYKPEAFVKVRPRGEAPKRDMVYPANHTPCRYVRISCLRGSPIAIYFIQLTGIPVPGLEPEFQPLVNHLLPQISSSQKQSHSSHNMHLQLLKDIARRLPPFLPQIEADLNSITDTPESSVWFLALLAGPFYPILNLINERDATKTSISSVDSDTLKTSLASIPTVSSNFEAQPRRARSPSSVQPASCMLAFRSETAILLLRKAHKDKTLSIVCHRASRVLQKLLEPEPFVDEPIPNGGMLSSEVSDEIPKSDASSLVPYTNYSSLFGEEFSLSENHFDGSFLNILDVAAVEEGILHVLYAAASQPQLGCKLAETTSDMWSVLPLVQALLPALRPPFSAGPTEQIDDCFSQWNHPDVHNALSQIVSMSVSSVFHPLLRGCAGYLSSYLPSHAKAACVLLDLCRGPLSPWVPMITAKGRSCS</sequence>
<dbReference type="Gene3D" id="2.60.120.260">
    <property type="entry name" value="Galactose-binding domain-like"/>
    <property type="match status" value="1"/>
</dbReference>
<reference evidence="3" key="2">
    <citation type="journal article" date="2017" name="Nat. Plants">
        <title>The Aegilops tauschii genome reveals multiple impacts of transposons.</title>
        <authorList>
            <person name="Zhao G."/>
            <person name="Zou C."/>
            <person name="Li K."/>
            <person name="Wang K."/>
            <person name="Li T."/>
            <person name="Gao L."/>
            <person name="Zhang X."/>
            <person name="Wang H."/>
            <person name="Yang Z."/>
            <person name="Liu X."/>
            <person name="Jiang W."/>
            <person name="Mao L."/>
            <person name="Kong X."/>
            <person name="Jiao Y."/>
            <person name="Jia J."/>
        </authorList>
    </citation>
    <scope>NUCLEOTIDE SEQUENCE [LARGE SCALE GENOMIC DNA]</scope>
    <source>
        <strain evidence="3">cv. AL8/78</strain>
    </source>
</reference>
<dbReference type="PANTHER" id="PTHR35833">
    <property type="entry name" value="GALACTOSE-BINDING DOMAIN-LIKE, ARMADILLO-TYPE FOLD PROTEIN-RELATED"/>
    <property type="match status" value="1"/>
</dbReference>
<dbReference type="GO" id="GO:0000012">
    <property type="term" value="P:single strand break repair"/>
    <property type="evidence" value="ECO:0007669"/>
    <property type="project" value="InterPro"/>
</dbReference>
<evidence type="ECO:0000313" key="2">
    <source>
        <dbReference type="EnsemblPlants" id="AET1Gv20512500.30"/>
    </source>
</evidence>
<evidence type="ECO:0000313" key="3">
    <source>
        <dbReference type="Proteomes" id="UP000015105"/>
    </source>
</evidence>
<dbReference type="EnsemblPlants" id="AET1Gv20512500.30">
    <property type="protein sequence ID" value="AET1Gv20512500.30"/>
    <property type="gene ID" value="AET1Gv20512500"/>
</dbReference>
<organism evidence="2 3">
    <name type="scientific">Aegilops tauschii subsp. strangulata</name>
    <name type="common">Goatgrass</name>
    <dbReference type="NCBI Taxonomy" id="200361"/>
    <lineage>
        <taxon>Eukaryota</taxon>
        <taxon>Viridiplantae</taxon>
        <taxon>Streptophyta</taxon>
        <taxon>Embryophyta</taxon>
        <taxon>Tracheophyta</taxon>
        <taxon>Spermatophyta</taxon>
        <taxon>Magnoliopsida</taxon>
        <taxon>Liliopsida</taxon>
        <taxon>Poales</taxon>
        <taxon>Poaceae</taxon>
        <taxon>BOP clade</taxon>
        <taxon>Pooideae</taxon>
        <taxon>Triticodae</taxon>
        <taxon>Triticeae</taxon>
        <taxon>Triticinae</taxon>
        <taxon>Aegilops</taxon>
    </lineage>
</organism>
<dbReference type="GO" id="GO:0003684">
    <property type="term" value="F:damaged DNA binding"/>
    <property type="evidence" value="ECO:0007669"/>
    <property type="project" value="InterPro"/>
</dbReference>
<protein>
    <recommendedName>
        <fullName evidence="1">DNA-repair protein Xrcc1 N-terminal domain-containing protein</fullName>
    </recommendedName>
</protein>
<dbReference type="Gramene" id="AET1Gv20512500.30">
    <property type="protein sequence ID" value="AET1Gv20512500.30"/>
    <property type="gene ID" value="AET1Gv20512500"/>
</dbReference>
<evidence type="ECO:0000259" key="1">
    <source>
        <dbReference type="Pfam" id="PF01834"/>
    </source>
</evidence>
<dbReference type="InterPro" id="IPR008979">
    <property type="entry name" value="Galactose-bd-like_sf"/>
</dbReference>
<dbReference type="AlphaFoldDB" id="A0A452YRM9"/>
<dbReference type="GO" id="GO:0005634">
    <property type="term" value="C:nucleus"/>
    <property type="evidence" value="ECO:0007669"/>
    <property type="project" value="InterPro"/>
</dbReference>
<proteinExistence type="predicted"/>
<name>A0A452YRM9_AEGTS</name>
<reference evidence="3" key="1">
    <citation type="journal article" date="2014" name="Science">
        <title>Ancient hybridizations among the ancestral genomes of bread wheat.</title>
        <authorList>
            <consortium name="International Wheat Genome Sequencing Consortium,"/>
            <person name="Marcussen T."/>
            <person name="Sandve S.R."/>
            <person name="Heier L."/>
            <person name="Spannagl M."/>
            <person name="Pfeifer M."/>
            <person name="Jakobsen K.S."/>
            <person name="Wulff B.B."/>
            <person name="Steuernagel B."/>
            <person name="Mayer K.F."/>
            <person name="Olsen O.A."/>
        </authorList>
    </citation>
    <scope>NUCLEOTIDE SEQUENCE [LARGE SCALE GENOMIC DNA]</scope>
    <source>
        <strain evidence="3">cv. AL8/78</strain>
    </source>
</reference>